<sequence length="339" mass="37846">MDAQQPPAGARATINDLPNDVLLKIAEMGFTSRVSPLWDRGDLLHQAATLACVGSSACTTLAHAMFTALSPRMGAELPNSVTEASPVKDLKAACKHWGLSVQDSVADEDGEAPTHCLVTGATRAELEGWSQRRVTLNAAKKMFSVYKWHVEQLPHQLEQVHGGKAGVPSKTYLLQDVKRMAIKQHGDDYQKILDNREADKQRWEEIKEESQQKRNQRLAELRAELVRRGRTTADIDRMLSIAPACSYIERIHWASHGPYDFRFFMTLEARINYDTWQPPRSMSQYKVQEARFERAADSSVRAAAGAARRLEDLQSPAVDAPASLLPELQRTWAVLHPAG</sequence>
<accession>A0AAD5H7X9</accession>
<reference evidence="1" key="1">
    <citation type="submission" date="2020-11" db="EMBL/GenBank/DDBJ databases">
        <title>Chlorella ohadii genome sequencing and assembly.</title>
        <authorList>
            <person name="Murik O."/>
            <person name="Treves H."/>
            <person name="Kedem I."/>
            <person name="Shotland Y."/>
            <person name="Kaplan A."/>
        </authorList>
    </citation>
    <scope>NUCLEOTIDE SEQUENCE</scope>
    <source>
        <strain evidence="1">1</strain>
    </source>
</reference>
<keyword evidence="2" id="KW-1185">Reference proteome</keyword>
<evidence type="ECO:0000313" key="1">
    <source>
        <dbReference type="EMBL" id="KAI7842902.1"/>
    </source>
</evidence>
<protein>
    <submittedName>
        <fullName evidence="1">Uncharacterized protein</fullName>
    </submittedName>
</protein>
<organism evidence="1 2">
    <name type="scientific">Chlorella ohadii</name>
    <dbReference type="NCBI Taxonomy" id="2649997"/>
    <lineage>
        <taxon>Eukaryota</taxon>
        <taxon>Viridiplantae</taxon>
        <taxon>Chlorophyta</taxon>
        <taxon>core chlorophytes</taxon>
        <taxon>Trebouxiophyceae</taxon>
        <taxon>Chlorellales</taxon>
        <taxon>Chlorellaceae</taxon>
        <taxon>Chlorella clade</taxon>
        <taxon>Chlorella</taxon>
    </lineage>
</organism>
<dbReference type="AlphaFoldDB" id="A0AAD5H7X9"/>
<name>A0AAD5H7X9_9CHLO</name>
<dbReference type="EMBL" id="JADXDR010000046">
    <property type="protein sequence ID" value="KAI7842902.1"/>
    <property type="molecule type" value="Genomic_DNA"/>
</dbReference>
<comment type="caution">
    <text evidence="1">The sequence shown here is derived from an EMBL/GenBank/DDBJ whole genome shotgun (WGS) entry which is preliminary data.</text>
</comment>
<dbReference type="Proteomes" id="UP001205105">
    <property type="component" value="Unassembled WGS sequence"/>
</dbReference>
<gene>
    <name evidence="1" type="ORF">COHA_003414</name>
</gene>
<proteinExistence type="predicted"/>
<evidence type="ECO:0000313" key="2">
    <source>
        <dbReference type="Proteomes" id="UP001205105"/>
    </source>
</evidence>